<dbReference type="EMBL" id="GBXM01015707">
    <property type="protein sequence ID" value="JAH92870.1"/>
    <property type="molecule type" value="Transcribed_RNA"/>
</dbReference>
<organism evidence="1">
    <name type="scientific">Anguilla anguilla</name>
    <name type="common">European freshwater eel</name>
    <name type="synonym">Muraena anguilla</name>
    <dbReference type="NCBI Taxonomy" id="7936"/>
    <lineage>
        <taxon>Eukaryota</taxon>
        <taxon>Metazoa</taxon>
        <taxon>Chordata</taxon>
        <taxon>Craniata</taxon>
        <taxon>Vertebrata</taxon>
        <taxon>Euteleostomi</taxon>
        <taxon>Actinopterygii</taxon>
        <taxon>Neopterygii</taxon>
        <taxon>Teleostei</taxon>
        <taxon>Anguilliformes</taxon>
        <taxon>Anguillidae</taxon>
        <taxon>Anguilla</taxon>
    </lineage>
</organism>
<protein>
    <submittedName>
        <fullName evidence="1">Uncharacterized protein</fullName>
    </submittedName>
</protein>
<dbReference type="AlphaFoldDB" id="A0A0E9WTK3"/>
<evidence type="ECO:0000313" key="1">
    <source>
        <dbReference type="EMBL" id="JAH92870.1"/>
    </source>
</evidence>
<accession>A0A0E9WTK3</accession>
<name>A0A0E9WTK3_ANGAN</name>
<reference evidence="1" key="1">
    <citation type="submission" date="2014-11" db="EMBL/GenBank/DDBJ databases">
        <authorList>
            <person name="Amaro Gonzalez C."/>
        </authorList>
    </citation>
    <scope>NUCLEOTIDE SEQUENCE</scope>
</reference>
<reference evidence="1" key="2">
    <citation type="journal article" date="2015" name="Fish Shellfish Immunol.">
        <title>Early steps in the European eel (Anguilla anguilla)-Vibrio vulnificus interaction in the gills: Role of the RtxA13 toxin.</title>
        <authorList>
            <person name="Callol A."/>
            <person name="Pajuelo D."/>
            <person name="Ebbesson L."/>
            <person name="Teles M."/>
            <person name="MacKenzie S."/>
            <person name="Amaro C."/>
        </authorList>
    </citation>
    <scope>NUCLEOTIDE SEQUENCE</scope>
</reference>
<proteinExistence type="predicted"/>
<sequence>MYSPWVQQHHSALTCTVLDLRNKNNLKLTKIVISELMLLNKYTLI</sequence>